<name>A0A4S3KBC4_9GAMM</name>
<dbReference type="PANTHER" id="PTHR30572">
    <property type="entry name" value="MEMBRANE COMPONENT OF TRANSPORTER-RELATED"/>
    <property type="match status" value="1"/>
</dbReference>
<evidence type="ECO:0000313" key="10">
    <source>
        <dbReference type="EMBL" id="TDU32739.1"/>
    </source>
</evidence>
<dbReference type="EMBL" id="SOBT01000008">
    <property type="protein sequence ID" value="TDU32739.1"/>
    <property type="molecule type" value="Genomic_DNA"/>
</dbReference>
<evidence type="ECO:0000259" key="9">
    <source>
        <dbReference type="Pfam" id="PF12704"/>
    </source>
</evidence>
<keyword evidence="2" id="KW-1003">Cell membrane</keyword>
<keyword evidence="3 7" id="KW-0812">Transmembrane</keyword>
<feature type="domain" description="ABC3 transporter permease C-terminal" evidence="8">
    <location>
        <begin position="286"/>
        <end position="399"/>
    </location>
</feature>
<organism evidence="10 11">
    <name type="scientific">Panacagrimonas perspica</name>
    <dbReference type="NCBI Taxonomy" id="381431"/>
    <lineage>
        <taxon>Bacteria</taxon>
        <taxon>Pseudomonadati</taxon>
        <taxon>Pseudomonadota</taxon>
        <taxon>Gammaproteobacteria</taxon>
        <taxon>Nevskiales</taxon>
        <taxon>Nevskiaceae</taxon>
        <taxon>Panacagrimonas</taxon>
    </lineage>
</organism>
<evidence type="ECO:0000259" key="8">
    <source>
        <dbReference type="Pfam" id="PF02687"/>
    </source>
</evidence>
<reference evidence="10 11" key="1">
    <citation type="submission" date="2019-03" db="EMBL/GenBank/DDBJ databases">
        <title>Genomic Encyclopedia of Type Strains, Phase IV (KMG-IV): sequencing the most valuable type-strain genomes for metagenomic binning, comparative biology and taxonomic classification.</title>
        <authorList>
            <person name="Goeker M."/>
        </authorList>
    </citation>
    <scope>NUCLEOTIDE SEQUENCE [LARGE SCALE GENOMIC DNA]</scope>
    <source>
        <strain evidence="10 11">DSM 26377</strain>
    </source>
</reference>
<comment type="subcellular location">
    <subcellularLocation>
        <location evidence="1">Cell membrane</location>
        <topology evidence="1">Multi-pass membrane protein</topology>
    </subcellularLocation>
</comment>
<comment type="similarity">
    <text evidence="6">Belongs to the ABC-4 integral membrane protein family.</text>
</comment>
<evidence type="ECO:0000256" key="7">
    <source>
        <dbReference type="SAM" id="Phobius"/>
    </source>
</evidence>
<feature type="transmembrane region" description="Helical" evidence="7">
    <location>
        <begin position="21"/>
        <end position="41"/>
    </location>
</feature>
<dbReference type="AlphaFoldDB" id="A0A4S3KBC4"/>
<feature type="transmembrane region" description="Helical" evidence="7">
    <location>
        <begin position="363"/>
        <end position="389"/>
    </location>
</feature>
<dbReference type="OrthoDB" id="9770036at2"/>
<gene>
    <name evidence="10" type="ORF">DFR24_2143</name>
</gene>
<dbReference type="InterPro" id="IPR025857">
    <property type="entry name" value="MacB_PCD"/>
</dbReference>
<evidence type="ECO:0000256" key="5">
    <source>
        <dbReference type="ARBA" id="ARBA00023136"/>
    </source>
</evidence>
<dbReference type="Proteomes" id="UP000295341">
    <property type="component" value="Unassembled WGS sequence"/>
</dbReference>
<evidence type="ECO:0000256" key="4">
    <source>
        <dbReference type="ARBA" id="ARBA00022989"/>
    </source>
</evidence>
<protein>
    <submittedName>
        <fullName evidence="10">Putative ABC transport system permease protein</fullName>
    </submittedName>
</protein>
<feature type="domain" description="MacB-like periplasmic core" evidence="9">
    <location>
        <begin position="20"/>
        <end position="244"/>
    </location>
</feature>
<evidence type="ECO:0000256" key="1">
    <source>
        <dbReference type="ARBA" id="ARBA00004651"/>
    </source>
</evidence>
<evidence type="ECO:0000313" key="11">
    <source>
        <dbReference type="Proteomes" id="UP000295341"/>
    </source>
</evidence>
<feature type="transmembrane region" description="Helical" evidence="7">
    <location>
        <begin position="328"/>
        <end position="357"/>
    </location>
</feature>
<evidence type="ECO:0000256" key="6">
    <source>
        <dbReference type="ARBA" id="ARBA00038076"/>
    </source>
</evidence>
<feature type="transmembrane region" description="Helical" evidence="7">
    <location>
        <begin position="282"/>
        <end position="307"/>
    </location>
</feature>
<dbReference type="GO" id="GO:0005886">
    <property type="term" value="C:plasma membrane"/>
    <property type="evidence" value="ECO:0007669"/>
    <property type="project" value="UniProtKB-SubCell"/>
</dbReference>
<dbReference type="Pfam" id="PF12704">
    <property type="entry name" value="MacB_PCD"/>
    <property type="match status" value="1"/>
</dbReference>
<evidence type="ECO:0000256" key="3">
    <source>
        <dbReference type="ARBA" id="ARBA00022692"/>
    </source>
</evidence>
<proteinExistence type="inferred from homology"/>
<keyword evidence="4 7" id="KW-1133">Transmembrane helix</keyword>
<evidence type="ECO:0000256" key="2">
    <source>
        <dbReference type="ARBA" id="ARBA00022475"/>
    </source>
</evidence>
<dbReference type="Pfam" id="PF02687">
    <property type="entry name" value="FtsX"/>
    <property type="match status" value="1"/>
</dbReference>
<keyword evidence="11" id="KW-1185">Reference proteome</keyword>
<accession>A0A4S3KBC4</accession>
<dbReference type="InterPro" id="IPR050250">
    <property type="entry name" value="Macrolide_Exporter_MacB"/>
</dbReference>
<comment type="caution">
    <text evidence="10">The sequence shown here is derived from an EMBL/GenBank/DDBJ whole genome shotgun (WGS) entry which is preliminary data.</text>
</comment>
<sequence>MIGPMLAEAVQALSSNRLRTFLTTLGMVIGVAAVIIMLAVGSGAQKSVQDSIASMGSNLFIVLAGSASTSGVRLGGGNASTLTMGDAEAITELGSVNAVAPQVSGNAQVVYGSYNWGTQVFGTTDDYLVVREWPMDAGAMFGDSDVRSAGRVAVLGQTVAGQLFGSEDAVGKTIRINGSPYLVTGVLARKGQSLDGRDQDDTVLVPVTAAQRKLFGSRFQGTLRMIMVQSVSEAAMPQTELEINSLLNERHGIRAGQDPDFNVRNLTAVAETAASTARVMSLLLGAIASISLVVGGIGIMNIMLVSVTERTREIGIRVAIGAQPRDVLLQFLLESILLALLGGTVGVLIGVGGTLIVERFADVPVLISSTAIVLAFAVSASVGVFFGWYPARKAARLEPIEALRYH</sequence>
<dbReference type="PANTHER" id="PTHR30572:SF4">
    <property type="entry name" value="ABC TRANSPORTER PERMEASE YTRF"/>
    <property type="match status" value="1"/>
</dbReference>
<dbReference type="GO" id="GO:0022857">
    <property type="term" value="F:transmembrane transporter activity"/>
    <property type="evidence" value="ECO:0007669"/>
    <property type="project" value="TreeGrafter"/>
</dbReference>
<dbReference type="InterPro" id="IPR003838">
    <property type="entry name" value="ABC3_permease_C"/>
</dbReference>
<keyword evidence="5 7" id="KW-0472">Membrane</keyword>
<dbReference type="RefSeq" id="WP_133881220.1">
    <property type="nucleotide sequence ID" value="NZ_MWIN01000001.1"/>
</dbReference>